<dbReference type="GO" id="GO:0033214">
    <property type="term" value="P:siderophore-iron import into cell"/>
    <property type="evidence" value="ECO:0007669"/>
    <property type="project" value="TreeGrafter"/>
</dbReference>
<dbReference type="InterPro" id="IPR000522">
    <property type="entry name" value="ABC_transptr_permease_BtuC"/>
</dbReference>
<comment type="similarity">
    <text evidence="2">Belongs to the binding-protein-dependent transport system permease family. FecCD subfamily.</text>
</comment>
<evidence type="ECO:0000256" key="7">
    <source>
        <dbReference type="ARBA" id="ARBA00023136"/>
    </source>
</evidence>
<dbReference type="AlphaFoldDB" id="A0A8I2B5M8"/>
<comment type="caution">
    <text evidence="9">The sequence shown here is derived from an EMBL/GenBank/DDBJ whole genome shotgun (WGS) entry which is preliminary data.</text>
</comment>
<evidence type="ECO:0000256" key="2">
    <source>
        <dbReference type="ARBA" id="ARBA00007935"/>
    </source>
</evidence>
<gene>
    <name evidence="9" type="ORF">J2R62_08150</name>
</gene>
<feature type="transmembrane region" description="Helical" evidence="8">
    <location>
        <begin position="259"/>
        <end position="287"/>
    </location>
</feature>
<keyword evidence="3" id="KW-0813">Transport</keyword>
<evidence type="ECO:0000256" key="3">
    <source>
        <dbReference type="ARBA" id="ARBA00022448"/>
    </source>
</evidence>
<evidence type="ECO:0000256" key="6">
    <source>
        <dbReference type="ARBA" id="ARBA00022989"/>
    </source>
</evidence>
<organism evidence="9 10">
    <name type="scientific">Plesiomonas shigelloides</name>
    <name type="common">Aeromonas shigelloides</name>
    <dbReference type="NCBI Taxonomy" id="703"/>
    <lineage>
        <taxon>Bacteria</taxon>
        <taxon>Pseudomonadati</taxon>
        <taxon>Pseudomonadota</taxon>
        <taxon>Gammaproteobacteria</taxon>
        <taxon>Enterobacterales</taxon>
        <taxon>Enterobacteriaceae</taxon>
        <taxon>Plesiomonas</taxon>
    </lineage>
</organism>
<feature type="transmembrane region" description="Helical" evidence="8">
    <location>
        <begin position="299"/>
        <end position="321"/>
    </location>
</feature>
<dbReference type="PANTHER" id="PTHR30472:SF25">
    <property type="entry name" value="ABC TRANSPORTER PERMEASE PROTEIN MJ0876-RELATED"/>
    <property type="match status" value="1"/>
</dbReference>
<evidence type="ECO:0000313" key="10">
    <source>
        <dbReference type="Proteomes" id="UP000664658"/>
    </source>
</evidence>
<evidence type="ECO:0000256" key="5">
    <source>
        <dbReference type="ARBA" id="ARBA00022692"/>
    </source>
</evidence>
<keyword evidence="7 8" id="KW-0472">Membrane</keyword>
<reference evidence="9" key="1">
    <citation type="submission" date="2021-03" db="EMBL/GenBank/DDBJ databases">
        <title>Plesiomonas shigelloides zfcc0051, isolated from zebrafish feces.</title>
        <authorList>
            <person name="Vanderhoek Z."/>
            <person name="Gaulke C."/>
        </authorList>
    </citation>
    <scope>NUCLEOTIDE SEQUENCE</scope>
    <source>
        <strain evidence="9">Zfcc0051</strain>
    </source>
</reference>
<dbReference type="SUPFAM" id="SSF81345">
    <property type="entry name" value="ABC transporter involved in vitamin B12 uptake, BtuC"/>
    <property type="match status" value="1"/>
</dbReference>
<feature type="transmembrane region" description="Helical" evidence="8">
    <location>
        <begin position="67"/>
        <end position="87"/>
    </location>
</feature>
<dbReference type="PANTHER" id="PTHR30472">
    <property type="entry name" value="FERRIC ENTEROBACTIN TRANSPORT SYSTEM PERMEASE PROTEIN"/>
    <property type="match status" value="1"/>
</dbReference>
<dbReference type="InterPro" id="IPR037294">
    <property type="entry name" value="ABC_BtuC-like"/>
</dbReference>
<dbReference type="EMBL" id="JAFNAA010000007">
    <property type="protein sequence ID" value="MBO1108192.1"/>
    <property type="molecule type" value="Genomic_DNA"/>
</dbReference>
<dbReference type="Proteomes" id="UP000664658">
    <property type="component" value="Unassembled WGS sequence"/>
</dbReference>
<protein>
    <submittedName>
        <fullName evidence="9">Iron ABC transporter permease</fullName>
    </submittedName>
</protein>
<keyword evidence="4" id="KW-1003">Cell membrane</keyword>
<dbReference type="RefSeq" id="WP_207541998.1">
    <property type="nucleotide sequence ID" value="NZ_JAFNAA010000007.1"/>
</dbReference>
<evidence type="ECO:0000256" key="4">
    <source>
        <dbReference type="ARBA" id="ARBA00022475"/>
    </source>
</evidence>
<dbReference type="Pfam" id="PF01032">
    <property type="entry name" value="FecCD"/>
    <property type="match status" value="1"/>
</dbReference>
<evidence type="ECO:0000313" key="9">
    <source>
        <dbReference type="EMBL" id="MBO1108192.1"/>
    </source>
</evidence>
<feature type="transmembrane region" description="Helical" evidence="8">
    <location>
        <begin position="135"/>
        <end position="156"/>
    </location>
</feature>
<comment type="subcellular location">
    <subcellularLocation>
        <location evidence="1">Cell membrane</location>
        <topology evidence="1">Multi-pass membrane protein</topology>
    </subcellularLocation>
</comment>
<feature type="transmembrane region" description="Helical" evidence="8">
    <location>
        <begin position="99"/>
        <end position="123"/>
    </location>
</feature>
<name>A0A8I2B5M8_PLESH</name>
<feature type="transmembrane region" description="Helical" evidence="8">
    <location>
        <begin position="168"/>
        <end position="190"/>
    </location>
</feature>
<feature type="transmembrane region" description="Helical" evidence="8">
    <location>
        <begin position="6"/>
        <end position="26"/>
    </location>
</feature>
<dbReference type="GO" id="GO:0022857">
    <property type="term" value="F:transmembrane transporter activity"/>
    <property type="evidence" value="ECO:0007669"/>
    <property type="project" value="InterPro"/>
</dbReference>
<feature type="transmembrane region" description="Helical" evidence="8">
    <location>
        <begin position="211"/>
        <end position="229"/>
    </location>
</feature>
<dbReference type="GO" id="GO:0005886">
    <property type="term" value="C:plasma membrane"/>
    <property type="evidence" value="ECO:0007669"/>
    <property type="project" value="UniProtKB-SubCell"/>
</dbReference>
<sequence>MLRLKLSLLGSSGLLLLSFMLLLSIATGPVRLPLSESLHALLSLPSHANDLSTQQLIIQTIRLPRTLLCISVGAILALAGAVLQGLFRNPLADPGIIGVSGGAALGAGLSIVLLPAGVSLAGLSIAGFSLGWLSLGYTALCAFLCGMLTTLLVYRIGRTPFGTSVNMMLLAGVAIGAIAFSGLGLLSYLADDQQLRDLSLWQMGSLAGARWDTLLLSSLTLLVLLVGFYRQAPALNALLLGESEARHLGVNVERLKRRLIIGCAVGIGVSVSVSGMIGFIGLIVPHLVRMLCGPDYRNLLPLSALCGAILLLLADLLARQLAAPAEIPVGIITALLGAPFFIWLLIQQKRSAV</sequence>
<evidence type="ECO:0000256" key="8">
    <source>
        <dbReference type="SAM" id="Phobius"/>
    </source>
</evidence>
<dbReference type="CDD" id="cd06550">
    <property type="entry name" value="TM_ABC_iron-siderophores_like"/>
    <property type="match status" value="1"/>
</dbReference>
<dbReference type="Gene3D" id="1.10.3470.10">
    <property type="entry name" value="ABC transporter involved in vitamin B12 uptake, BtuC"/>
    <property type="match status" value="1"/>
</dbReference>
<proteinExistence type="inferred from homology"/>
<keyword evidence="6 8" id="KW-1133">Transmembrane helix</keyword>
<accession>A0A8I2B5M8</accession>
<keyword evidence="5 8" id="KW-0812">Transmembrane</keyword>
<feature type="transmembrane region" description="Helical" evidence="8">
    <location>
        <begin position="327"/>
        <end position="346"/>
    </location>
</feature>
<evidence type="ECO:0000256" key="1">
    <source>
        <dbReference type="ARBA" id="ARBA00004651"/>
    </source>
</evidence>
<dbReference type="FunFam" id="1.10.3470.10:FF:000001">
    <property type="entry name" value="Vitamin B12 ABC transporter permease BtuC"/>
    <property type="match status" value="1"/>
</dbReference>